<dbReference type="EMBL" id="AFQF01005312">
    <property type="protein sequence ID" value="EGU72921.1"/>
    <property type="molecule type" value="Genomic_DNA"/>
</dbReference>
<evidence type="ECO:0000256" key="1">
    <source>
        <dbReference type="SAM" id="MobiDB-lite"/>
    </source>
</evidence>
<accession>F9GD35</accession>
<feature type="region of interest" description="Disordered" evidence="1">
    <location>
        <begin position="1"/>
        <end position="25"/>
    </location>
</feature>
<reference evidence="2" key="1">
    <citation type="journal article" date="2012" name="Mol. Plant Microbe Interact.">
        <title>A highly conserved effector in Fusarium oxysporum is required for full virulence on Arabidopsis.</title>
        <authorList>
            <person name="Thatcher L.F."/>
            <person name="Gardiner D.M."/>
            <person name="Kazan K."/>
            <person name="Manners J."/>
        </authorList>
    </citation>
    <scope>NUCLEOTIDE SEQUENCE [LARGE SCALE GENOMIC DNA]</scope>
    <source>
        <strain evidence="2">Fo5176</strain>
    </source>
</reference>
<name>F9GD35_FUSOF</name>
<protein>
    <submittedName>
        <fullName evidence="2">Uncharacterized protein</fullName>
    </submittedName>
</protein>
<sequence>MYATIQHIIGSKARPVEPVTRQRDD</sequence>
<dbReference type="AlphaFoldDB" id="F9GD35"/>
<organism evidence="2">
    <name type="scientific">Fusarium oxysporum (strain Fo5176)</name>
    <name type="common">Fusarium vascular wilt</name>
    <dbReference type="NCBI Taxonomy" id="660025"/>
    <lineage>
        <taxon>Eukaryota</taxon>
        <taxon>Fungi</taxon>
        <taxon>Dikarya</taxon>
        <taxon>Ascomycota</taxon>
        <taxon>Pezizomycotina</taxon>
        <taxon>Sordariomycetes</taxon>
        <taxon>Hypocreomycetidae</taxon>
        <taxon>Hypocreales</taxon>
        <taxon>Nectriaceae</taxon>
        <taxon>Fusarium</taxon>
        <taxon>Fusarium oxysporum species complex</taxon>
    </lineage>
</organism>
<evidence type="ECO:0000313" key="2">
    <source>
        <dbReference type="EMBL" id="EGU72921.1"/>
    </source>
</evidence>
<comment type="caution">
    <text evidence="2">The sequence shown here is derived from an EMBL/GenBank/DDBJ whole genome shotgun (WGS) entry which is preliminary data.</text>
</comment>
<gene>
    <name evidence="2" type="ORF">FOXB_16569</name>
</gene>
<proteinExistence type="predicted"/>